<gene>
    <name evidence="5" type="ORF">UFOPK3024_00617</name>
</gene>
<dbReference type="EMBL" id="CAFAAK010000114">
    <property type="protein sequence ID" value="CAB4801206.1"/>
    <property type="molecule type" value="Genomic_DNA"/>
</dbReference>
<dbReference type="GO" id="GO:0003676">
    <property type="term" value="F:nucleic acid binding"/>
    <property type="evidence" value="ECO:0007669"/>
    <property type="project" value="InterPro"/>
</dbReference>
<dbReference type="AlphaFoldDB" id="A0A6J6Y1G3"/>
<keyword evidence="1" id="KW-0540">Nuclease</keyword>
<evidence type="ECO:0000313" key="5">
    <source>
        <dbReference type="EMBL" id="CAB4801206.1"/>
    </source>
</evidence>
<dbReference type="Pfam" id="PF00929">
    <property type="entry name" value="RNase_T"/>
    <property type="match status" value="1"/>
</dbReference>
<evidence type="ECO:0000259" key="4">
    <source>
        <dbReference type="SMART" id="SM00479"/>
    </source>
</evidence>
<name>A0A6J6Y1G3_9ZZZZ</name>
<dbReference type="InterPro" id="IPR036397">
    <property type="entry name" value="RNaseH_sf"/>
</dbReference>
<dbReference type="GO" id="GO:0008408">
    <property type="term" value="F:3'-5' exonuclease activity"/>
    <property type="evidence" value="ECO:0007669"/>
    <property type="project" value="TreeGrafter"/>
</dbReference>
<accession>A0A6J6Y1G3</accession>
<dbReference type="InterPro" id="IPR013520">
    <property type="entry name" value="Ribonucl_H"/>
</dbReference>
<evidence type="ECO:0000256" key="1">
    <source>
        <dbReference type="ARBA" id="ARBA00022722"/>
    </source>
</evidence>
<dbReference type="Gene3D" id="3.30.420.10">
    <property type="entry name" value="Ribonuclease H-like superfamily/Ribonuclease H"/>
    <property type="match status" value="1"/>
</dbReference>
<dbReference type="SUPFAM" id="SSF53098">
    <property type="entry name" value="Ribonuclease H-like"/>
    <property type="match status" value="1"/>
</dbReference>
<proteinExistence type="predicted"/>
<reference evidence="5" key="1">
    <citation type="submission" date="2020-05" db="EMBL/GenBank/DDBJ databases">
        <authorList>
            <person name="Chiriac C."/>
            <person name="Salcher M."/>
            <person name="Ghai R."/>
            <person name="Kavagutti S V."/>
        </authorList>
    </citation>
    <scope>NUCLEOTIDE SEQUENCE</scope>
</reference>
<protein>
    <submittedName>
        <fullName evidence="5">Unannotated protein</fullName>
    </submittedName>
</protein>
<dbReference type="SMART" id="SM00479">
    <property type="entry name" value="EXOIII"/>
    <property type="match status" value="1"/>
</dbReference>
<keyword evidence="3" id="KW-0269">Exonuclease</keyword>
<organism evidence="5">
    <name type="scientific">freshwater metagenome</name>
    <dbReference type="NCBI Taxonomy" id="449393"/>
    <lineage>
        <taxon>unclassified sequences</taxon>
        <taxon>metagenomes</taxon>
        <taxon>ecological metagenomes</taxon>
    </lineage>
</organism>
<evidence type="ECO:0000256" key="3">
    <source>
        <dbReference type="ARBA" id="ARBA00022839"/>
    </source>
</evidence>
<dbReference type="CDD" id="cd06127">
    <property type="entry name" value="DEDDh"/>
    <property type="match status" value="1"/>
</dbReference>
<dbReference type="PANTHER" id="PTHR30231:SF4">
    <property type="entry name" value="PROTEIN NEN2"/>
    <property type="match status" value="1"/>
</dbReference>
<dbReference type="InterPro" id="IPR012337">
    <property type="entry name" value="RNaseH-like_sf"/>
</dbReference>
<evidence type="ECO:0000256" key="2">
    <source>
        <dbReference type="ARBA" id="ARBA00022801"/>
    </source>
</evidence>
<feature type="domain" description="Exonuclease" evidence="4">
    <location>
        <begin position="2"/>
        <end position="206"/>
    </location>
</feature>
<sequence length="225" mass="25991">MKVLAFDTETTGLPQNYNALVTDSSKWPYIIQLGFIVFDTTTKEILEYSDRIIHLPNEVTISPESMAIHKITRERSIREGIPIRQALIEFTEAIQMSDVIIAHNLSFDKKMILAELNRQHLPNCFIHPDGFSVKEYCTMQESIQLCKVPNQNKKYAAQGQFKWPRLSELHAHLFHCEPAGTHNAIADVMICLRCYVYIHFKYDIATDEEVKMVFRCLYANYCVGV</sequence>
<dbReference type="PANTHER" id="PTHR30231">
    <property type="entry name" value="DNA POLYMERASE III SUBUNIT EPSILON"/>
    <property type="match status" value="1"/>
</dbReference>
<keyword evidence="2" id="KW-0378">Hydrolase</keyword>